<reference evidence="1" key="2">
    <citation type="journal article" date="2020" name="Nat. Commun.">
        <title>Large-scale genome sequencing of mycorrhizal fungi provides insights into the early evolution of symbiotic traits.</title>
        <authorList>
            <person name="Miyauchi S."/>
            <person name="Kiss E."/>
            <person name="Kuo A."/>
            <person name="Drula E."/>
            <person name="Kohler A."/>
            <person name="Sanchez-Garcia M."/>
            <person name="Morin E."/>
            <person name="Andreopoulos B."/>
            <person name="Barry K.W."/>
            <person name="Bonito G."/>
            <person name="Buee M."/>
            <person name="Carver A."/>
            <person name="Chen C."/>
            <person name="Cichocki N."/>
            <person name="Clum A."/>
            <person name="Culley D."/>
            <person name="Crous P.W."/>
            <person name="Fauchery L."/>
            <person name="Girlanda M."/>
            <person name="Hayes R.D."/>
            <person name="Keri Z."/>
            <person name="LaButti K."/>
            <person name="Lipzen A."/>
            <person name="Lombard V."/>
            <person name="Magnuson J."/>
            <person name="Maillard F."/>
            <person name="Murat C."/>
            <person name="Nolan M."/>
            <person name="Ohm R.A."/>
            <person name="Pangilinan J."/>
            <person name="Pereira M.F."/>
            <person name="Perotto S."/>
            <person name="Peter M."/>
            <person name="Pfister S."/>
            <person name="Riley R."/>
            <person name="Sitrit Y."/>
            <person name="Stielow J.B."/>
            <person name="Szollosi G."/>
            <person name="Zifcakova L."/>
            <person name="Stursova M."/>
            <person name="Spatafora J.W."/>
            <person name="Tedersoo L."/>
            <person name="Vaario L.M."/>
            <person name="Yamada A."/>
            <person name="Yan M."/>
            <person name="Wang P."/>
            <person name="Xu J."/>
            <person name="Bruns T."/>
            <person name="Baldrian P."/>
            <person name="Vilgalys R."/>
            <person name="Dunand C."/>
            <person name="Henrissat B."/>
            <person name="Grigoriev I.V."/>
            <person name="Hibbett D."/>
            <person name="Nagy L.G."/>
            <person name="Martin F.M."/>
        </authorList>
    </citation>
    <scope>NUCLEOTIDE SEQUENCE</scope>
    <source>
        <strain evidence="1">P2</strain>
    </source>
</reference>
<dbReference type="EMBL" id="MU118026">
    <property type="protein sequence ID" value="KAF9647777.1"/>
    <property type="molecule type" value="Genomic_DNA"/>
</dbReference>
<proteinExistence type="predicted"/>
<dbReference type="Proteomes" id="UP000886501">
    <property type="component" value="Unassembled WGS sequence"/>
</dbReference>
<reference evidence="1" key="1">
    <citation type="submission" date="2019-10" db="EMBL/GenBank/DDBJ databases">
        <authorList>
            <consortium name="DOE Joint Genome Institute"/>
            <person name="Kuo A."/>
            <person name="Miyauchi S."/>
            <person name="Kiss E."/>
            <person name="Drula E."/>
            <person name="Kohler A."/>
            <person name="Sanchez-Garcia M."/>
            <person name="Andreopoulos B."/>
            <person name="Barry K.W."/>
            <person name="Bonito G."/>
            <person name="Buee M."/>
            <person name="Carver A."/>
            <person name="Chen C."/>
            <person name="Cichocki N."/>
            <person name="Clum A."/>
            <person name="Culley D."/>
            <person name="Crous P.W."/>
            <person name="Fauchery L."/>
            <person name="Girlanda M."/>
            <person name="Hayes R."/>
            <person name="Keri Z."/>
            <person name="Labutti K."/>
            <person name="Lipzen A."/>
            <person name="Lombard V."/>
            <person name="Magnuson J."/>
            <person name="Maillard F."/>
            <person name="Morin E."/>
            <person name="Murat C."/>
            <person name="Nolan M."/>
            <person name="Ohm R."/>
            <person name="Pangilinan J."/>
            <person name="Pereira M."/>
            <person name="Perotto S."/>
            <person name="Peter M."/>
            <person name="Riley R."/>
            <person name="Sitrit Y."/>
            <person name="Stielow B."/>
            <person name="Szollosi G."/>
            <person name="Zifcakova L."/>
            <person name="Stursova M."/>
            <person name="Spatafora J.W."/>
            <person name="Tedersoo L."/>
            <person name="Vaario L.-M."/>
            <person name="Yamada A."/>
            <person name="Yan M."/>
            <person name="Wang P."/>
            <person name="Xu J."/>
            <person name="Bruns T."/>
            <person name="Baldrian P."/>
            <person name="Vilgalys R."/>
            <person name="Henrissat B."/>
            <person name="Grigoriev I.V."/>
            <person name="Hibbett D."/>
            <person name="Nagy L.G."/>
            <person name="Martin F.M."/>
        </authorList>
    </citation>
    <scope>NUCLEOTIDE SEQUENCE</scope>
    <source>
        <strain evidence="1">P2</strain>
    </source>
</reference>
<accession>A0ACB6ZDU3</accession>
<gene>
    <name evidence="1" type="ORF">BDM02DRAFT_3116494</name>
</gene>
<organism evidence="1 2">
    <name type="scientific">Thelephora ganbajun</name>
    <name type="common">Ganba fungus</name>
    <dbReference type="NCBI Taxonomy" id="370292"/>
    <lineage>
        <taxon>Eukaryota</taxon>
        <taxon>Fungi</taxon>
        <taxon>Dikarya</taxon>
        <taxon>Basidiomycota</taxon>
        <taxon>Agaricomycotina</taxon>
        <taxon>Agaricomycetes</taxon>
        <taxon>Thelephorales</taxon>
        <taxon>Thelephoraceae</taxon>
        <taxon>Thelephora</taxon>
    </lineage>
</organism>
<sequence>MQDSLVIRTPHVHSFRRLTTGKLFAWVLQNPSRATCRAPSDTAALAESSNRLQVCEPRPHDLPLTQNAGLERQDIETDKPLRPLTSLKWPYVPDESAYPDPLKRDDPKIVQLSQYEAIGNFPFLVHITFDTSYVVH</sequence>
<comment type="caution">
    <text evidence="1">The sequence shown here is derived from an EMBL/GenBank/DDBJ whole genome shotgun (WGS) entry which is preliminary data.</text>
</comment>
<evidence type="ECO:0000313" key="2">
    <source>
        <dbReference type="Proteomes" id="UP000886501"/>
    </source>
</evidence>
<protein>
    <submittedName>
        <fullName evidence="1">Uncharacterized protein</fullName>
    </submittedName>
</protein>
<evidence type="ECO:0000313" key="1">
    <source>
        <dbReference type="EMBL" id="KAF9647777.1"/>
    </source>
</evidence>
<keyword evidence="2" id="KW-1185">Reference proteome</keyword>
<name>A0ACB6ZDU3_THEGA</name>